<proteinExistence type="predicted"/>
<name>A0A1M6W987_SELRU</name>
<dbReference type="InterPro" id="IPR023213">
    <property type="entry name" value="CAT-like_dom_sf"/>
</dbReference>
<sequence length="208" mass="23747">MKTELLPQESPRAEAFSLWMTSPMPMVTLVKTINVSRLLKMSKNRGIRFTALMCWCIGRAASKIEEFYLLPEDGKLYRFDKMGINVIVANKQGGISSCDIPFSADLEQFNRDYLTLTEKAAQECKSSFLEDCMIIGTSAMIQTELDCIVNQYTEKFSNPMVMWGKYRKGFFKTVLPVSFQFHHVQMDGGHAAKFLEQLQMEIQYCGKG</sequence>
<dbReference type="AlphaFoldDB" id="A0A1M6W987"/>
<evidence type="ECO:0000313" key="2">
    <source>
        <dbReference type="Proteomes" id="UP000184263"/>
    </source>
</evidence>
<dbReference type="InterPro" id="IPR001707">
    <property type="entry name" value="Cmp_AcTrfase"/>
</dbReference>
<evidence type="ECO:0000313" key="1">
    <source>
        <dbReference type="EMBL" id="SHK90218.1"/>
    </source>
</evidence>
<organism evidence="1 2">
    <name type="scientific">Selenomonas ruminantium</name>
    <dbReference type="NCBI Taxonomy" id="971"/>
    <lineage>
        <taxon>Bacteria</taxon>
        <taxon>Bacillati</taxon>
        <taxon>Bacillota</taxon>
        <taxon>Negativicutes</taxon>
        <taxon>Selenomonadales</taxon>
        <taxon>Selenomonadaceae</taxon>
        <taxon>Selenomonas</taxon>
    </lineage>
</organism>
<dbReference type="Pfam" id="PF00302">
    <property type="entry name" value="CAT"/>
    <property type="match status" value="1"/>
</dbReference>
<dbReference type="PANTHER" id="PTHR38474:SF1">
    <property type="entry name" value="SLR0299 PROTEIN"/>
    <property type="match status" value="1"/>
</dbReference>
<dbReference type="EMBL" id="FRBC01000023">
    <property type="protein sequence ID" value="SHK90218.1"/>
    <property type="molecule type" value="Genomic_DNA"/>
</dbReference>
<accession>A0A1M6W987</accession>
<dbReference type="OrthoDB" id="9801766at2"/>
<reference evidence="1 2" key="1">
    <citation type="submission" date="2016-11" db="EMBL/GenBank/DDBJ databases">
        <authorList>
            <person name="Jaros S."/>
            <person name="Januszkiewicz K."/>
            <person name="Wedrychowicz H."/>
        </authorList>
    </citation>
    <scope>NUCLEOTIDE SEQUENCE [LARGE SCALE GENOMIC DNA]</scope>
    <source>
        <strain evidence="1 2">HD4</strain>
    </source>
</reference>
<dbReference type="SUPFAM" id="SSF52777">
    <property type="entry name" value="CoA-dependent acyltransferases"/>
    <property type="match status" value="1"/>
</dbReference>
<gene>
    <name evidence="1" type="ORF">SAMN05216582_12335</name>
</gene>
<dbReference type="Gene3D" id="3.30.559.10">
    <property type="entry name" value="Chloramphenicol acetyltransferase-like domain"/>
    <property type="match status" value="1"/>
</dbReference>
<dbReference type="PANTHER" id="PTHR38474">
    <property type="entry name" value="SLR0299 PROTEIN"/>
    <property type="match status" value="1"/>
</dbReference>
<dbReference type="SMART" id="SM01059">
    <property type="entry name" value="CAT"/>
    <property type="match status" value="1"/>
</dbReference>
<dbReference type="Proteomes" id="UP000184263">
    <property type="component" value="Unassembled WGS sequence"/>
</dbReference>
<protein>
    <submittedName>
        <fullName evidence="1">Chloramphenicol O-acetyltransferase type A</fullName>
    </submittedName>
</protein>
<dbReference type="NCBIfam" id="NF040637">
    <property type="entry name" value="CatA_like_2"/>
    <property type="match status" value="1"/>
</dbReference>
<dbReference type="GO" id="GO:0008811">
    <property type="term" value="F:chloramphenicol O-acetyltransferase activity"/>
    <property type="evidence" value="ECO:0007669"/>
    <property type="project" value="InterPro"/>
</dbReference>
<keyword evidence="1" id="KW-0808">Transferase</keyword>